<accession>G3PBI9</accession>
<dbReference type="OMA" id="DSWRHYQ"/>
<dbReference type="Ensembl" id="ENSGACT00000014991.1">
    <property type="protein sequence ID" value="ENSGACP00000014963.1"/>
    <property type="gene ID" value="ENSGACG00000011322.1"/>
</dbReference>
<dbReference type="Ensembl" id="ENSGACT00000000708.1">
    <property type="protein sequence ID" value="ENSGACP00000000708.1"/>
    <property type="gene ID" value="ENSGACG00000000549.1"/>
</dbReference>
<protein>
    <submittedName>
        <fullName evidence="1">Uncharacterized protein</fullName>
    </submittedName>
</protein>
<dbReference type="STRING" id="69293.ENSGACP00000000708"/>
<reference evidence="1" key="2">
    <citation type="submission" date="2024-04" db="UniProtKB">
        <authorList>
            <consortium name="Ensembl"/>
        </authorList>
    </citation>
    <scope>IDENTIFICATION</scope>
</reference>
<reference evidence="1" key="1">
    <citation type="submission" date="2006-01" db="EMBL/GenBank/DDBJ databases">
        <authorList>
            <person name="Lindblad-Toh K."/>
            <person name="Mauceli E."/>
            <person name="Grabherr M."/>
            <person name="Chang J.L."/>
            <person name="Lander E.S."/>
        </authorList>
    </citation>
    <scope>NUCLEOTIDE SEQUENCE [LARGE SCALE GENOMIC DNA]</scope>
</reference>
<sequence>DFLNVEELVSIFDATCTEILNSVAPLREKRRKPQKEPWLNVNTRSLRRACRTAERKWKKDKLQVSLQILKDLLHKYQGAVKSAKTHYLSHLVASNTQRPQVLFKVFNSLINPCENDCAVPSTLLCENFLKHFIDKI</sequence>
<evidence type="ECO:0000313" key="1">
    <source>
        <dbReference type="Ensembl" id="ENSGACP00000014963.1"/>
    </source>
</evidence>
<organism evidence="1">
    <name type="scientific">Gasterosteus aculeatus</name>
    <name type="common">Three-spined stickleback</name>
    <dbReference type="NCBI Taxonomy" id="69293"/>
    <lineage>
        <taxon>Eukaryota</taxon>
        <taxon>Metazoa</taxon>
        <taxon>Chordata</taxon>
        <taxon>Craniata</taxon>
        <taxon>Vertebrata</taxon>
        <taxon>Euteleostomi</taxon>
        <taxon>Actinopterygii</taxon>
        <taxon>Neopterygii</taxon>
        <taxon>Teleostei</taxon>
        <taxon>Neoteleostei</taxon>
        <taxon>Acanthomorphata</taxon>
        <taxon>Eupercaria</taxon>
        <taxon>Perciformes</taxon>
        <taxon>Cottioidei</taxon>
        <taxon>Gasterosteales</taxon>
        <taxon>Gasterosteidae</taxon>
        <taxon>Gasterosteus</taxon>
    </lineage>
</organism>
<dbReference type="AlphaFoldDB" id="G3PBI9"/>
<name>G3PBI9_GASAC</name>
<proteinExistence type="predicted"/>